<organism evidence="2 3">
    <name type="scientific">Quercus suber</name>
    <name type="common">Cork oak</name>
    <dbReference type="NCBI Taxonomy" id="58331"/>
    <lineage>
        <taxon>Eukaryota</taxon>
        <taxon>Viridiplantae</taxon>
        <taxon>Streptophyta</taxon>
        <taxon>Embryophyta</taxon>
        <taxon>Tracheophyta</taxon>
        <taxon>Spermatophyta</taxon>
        <taxon>Magnoliopsida</taxon>
        <taxon>eudicotyledons</taxon>
        <taxon>Gunneridae</taxon>
        <taxon>Pentapetalae</taxon>
        <taxon>rosids</taxon>
        <taxon>fabids</taxon>
        <taxon>Fagales</taxon>
        <taxon>Fagaceae</taxon>
        <taxon>Quercus</taxon>
    </lineage>
</organism>
<reference evidence="2 3" key="1">
    <citation type="journal article" date="2018" name="Sci. Data">
        <title>The draft genome sequence of cork oak.</title>
        <authorList>
            <person name="Ramos A.M."/>
            <person name="Usie A."/>
            <person name="Barbosa P."/>
            <person name="Barros P.M."/>
            <person name="Capote T."/>
            <person name="Chaves I."/>
            <person name="Simoes F."/>
            <person name="Abreu I."/>
            <person name="Carrasquinho I."/>
            <person name="Faro C."/>
            <person name="Guimaraes J.B."/>
            <person name="Mendonca D."/>
            <person name="Nobrega F."/>
            <person name="Rodrigues L."/>
            <person name="Saibo N.J.M."/>
            <person name="Varela M.C."/>
            <person name="Egas C."/>
            <person name="Matos J."/>
            <person name="Miguel C.M."/>
            <person name="Oliveira M.M."/>
            <person name="Ricardo C.P."/>
            <person name="Goncalves S."/>
        </authorList>
    </citation>
    <scope>NUCLEOTIDE SEQUENCE [LARGE SCALE GENOMIC DNA]</scope>
    <source>
        <strain evidence="3">cv. HL8</strain>
    </source>
</reference>
<feature type="transmembrane region" description="Helical" evidence="1">
    <location>
        <begin position="212"/>
        <end position="230"/>
    </location>
</feature>
<protein>
    <recommendedName>
        <fullName evidence="4">Solute carrier family 40 protein</fullName>
    </recommendedName>
</protein>
<dbReference type="InterPro" id="IPR036259">
    <property type="entry name" value="MFS_trans_sf"/>
</dbReference>
<keyword evidence="1" id="KW-1133">Transmembrane helix</keyword>
<sequence>MSTVETLAEIQFERRGCHCKIFFSKAALCISGLILSHSLVKLVVVEVLIDYLTGKWKNVHLPIAATIINFREAISTVLAVFVTHLGDSYIGRYQMIVISAFSYVMEKKKYRHCFLQVLKMSTVETLAEIQFERRGCHCKIFFSKAALCISGLILSHSLVKLVVVEVLIDYLTGKWKNVHLPIAATIINFREAISTVLAVFVTHLGDSYIGRYQMIVISAFSYVMISAISPNPSMEFGSIYAATVVITLGKSGLDSLLRDFLEDQLSEKENPDI</sequence>
<evidence type="ECO:0000313" key="3">
    <source>
        <dbReference type="Proteomes" id="UP000237347"/>
    </source>
</evidence>
<dbReference type="Proteomes" id="UP000237347">
    <property type="component" value="Unassembled WGS sequence"/>
</dbReference>
<gene>
    <name evidence="2" type="ORF">CFP56_002304</name>
</gene>
<keyword evidence="1" id="KW-0472">Membrane</keyword>
<evidence type="ECO:0000256" key="1">
    <source>
        <dbReference type="SAM" id="Phobius"/>
    </source>
</evidence>
<feature type="transmembrane region" description="Helical" evidence="1">
    <location>
        <begin position="21"/>
        <end position="40"/>
    </location>
</feature>
<comment type="caution">
    <text evidence="2">The sequence shown here is derived from an EMBL/GenBank/DDBJ whole genome shotgun (WGS) entry which is preliminary data.</text>
</comment>
<name>A0AAW0LET8_QUESU</name>
<feature type="transmembrane region" description="Helical" evidence="1">
    <location>
        <begin position="141"/>
        <end position="159"/>
    </location>
</feature>
<accession>A0AAW0LET8</accession>
<dbReference type="PANTHER" id="PTHR11654">
    <property type="entry name" value="OLIGOPEPTIDE TRANSPORTER-RELATED"/>
    <property type="match status" value="1"/>
</dbReference>
<keyword evidence="3" id="KW-1185">Reference proteome</keyword>
<proteinExistence type="predicted"/>
<dbReference type="AlphaFoldDB" id="A0AAW0LET8"/>
<keyword evidence="1" id="KW-0812">Transmembrane</keyword>
<dbReference type="Gene3D" id="1.20.1250.20">
    <property type="entry name" value="MFS general substrate transporter like domains"/>
    <property type="match status" value="2"/>
</dbReference>
<evidence type="ECO:0008006" key="4">
    <source>
        <dbReference type="Google" id="ProtNLM"/>
    </source>
</evidence>
<dbReference type="EMBL" id="PKMF04000108">
    <property type="protein sequence ID" value="KAK7849855.1"/>
    <property type="molecule type" value="Genomic_DNA"/>
</dbReference>
<evidence type="ECO:0000313" key="2">
    <source>
        <dbReference type="EMBL" id="KAK7849855.1"/>
    </source>
</evidence>
<feature type="transmembrane region" description="Helical" evidence="1">
    <location>
        <begin position="179"/>
        <end position="200"/>
    </location>
</feature>
<feature type="transmembrane region" description="Helical" evidence="1">
    <location>
        <begin position="60"/>
        <end position="85"/>
    </location>
</feature>